<comment type="similarity">
    <text evidence="2 5">Belongs to the sulfotransferase 1 family.</text>
</comment>
<comment type="subcellular location">
    <subcellularLocation>
        <location evidence="1">Cytoplasm</location>
    </subcellularLocation>
</comment>
<dbReference type="GeneID" id="116940218"/>
<dbReference type="AlphaFoldDB" id="A0AAJ7SW41"/>
<keyword evidence="7" id="KW-1185">Reference proteome</keyword>
<dbReference type="GO" id="GO:0005737">
    <property type="term" value="C:cytoplasm"/>
    <property type="evidence" value="ECO:0007669"/>
    <property type="project" value="UniProtKB-SubCell"/>
</dbReference>
<evidence type="ECO:0000313" key="7">
    <source>
        <dbReference type="Proteomes" id="UP001318040"/>
    </source>
</evidence>
<evidence type="ECO:0000256" key="2">
    <source>
        <dbReference type="ARBA" id="ARBA00005771"/>
    </source>
</evidence>
<dbReference type="PANTHER" id="PTHR11783">
    <property type="entry name" value="SULFOTRANSFERASE SULT"/>
    <property type="match status" value="1"/>
</dbReference>
<organism evidence="7 9">
    <name type="scientific">Petromyzon marinus</name>
    <name type="common">Sea lamprey</name>
    <dbReference type="NCBI Taxonomy" id="7757"/>
    <lineage>
        <taxon>Eukaryota</taxon>
        <taxon>Metazoa</taxon>
        <taxon>Chordata</taxon>
        <taxon>Craniata</taxon>
        <taxon>Vertebrata</taxon>
        <taxon>Cyclostomata</taxon>
        <taxon>Hyperoartia</taxon>
        <taxon>Petromyzontiformes</taxon>
        <taxon>Petromyzontidae</taxon>
        <taxon>Petromyzon</taxon>
    </lineage>
</organism>
<sequence length="300" mass="34130">MEENNSNADCQTFSEYKGICFPTSIQTPESLQYSEDFDVRDDDVFVVTYPKSGTTWMQEITTLIVSGGDLTPVKTIPSWQRVPWVESITGKKYLENRPSPRLISTHASYSIAPKKLKEGKGKAIYVIRNPKDVMVSIHHFSKFAQFLTDMGTLEECFRNFVSNKAQLTGGSWFTHVRGWHEHKDAPNIFIISFEDMVKDLRGSVKRIADFMKRPLSESALDTIAEHCTFSSMKKSPMANYSLVPNNWLDHNVGTFMRKGAVGNWKSEFTVALSEAFDTVYAKKMEGCDLKFVWDVAELDE</sequence>
<dbReference type="EC" id="2.8.2.-" evidence="5"/>
<dbReference type="InterPro" id="IPR027417">
    <property type="entry name" value="P-loop_NTPase"/>
</dbReference>
<evidence type="ECO:0000256" key="5">
    <source>
        <dbReference type="RuleBase" id="RU361155"/>
    </source>
</evidence>
<dbReference type="Proteomes" id="UP001318040">
    <property type="component" value="Chromosome 8"/>
</dbReference>
<dbReference type="RefSeq" id="XP_032805576.1">
    <property type="nucleotide sequence ID" value="XM_032949685.1"/>
</dbReference>
<evidence type="ECO:0000313" key="9">
    <source>
        <dbReference type="RefSeq" id="XP_032805577.1"/>
    </source>
</evidence>
<dbReference type="GO" id="GO:0008146">
    <property type="term" value="F:sulfotransferase activity"/>
    <property type="evidence" value="ECO:0007669"/>
    <property type="project" value="InterPro"/>
</dbReference>
<accession>A0AAJ7SW41</accession>
<name>A0AAJ7SW41_PETMA</name>
<dbReference type="SUPFAM" id="SSF52540">
    <property type="entry name" value="P-loop containing nucleoside triphosphate hydrolases"/>
    <property type="match status" value="1"/>
</dbReference>
<feature type="domain" description="Sulfotransferase" evidence="6">
    <location>
        <begin position="41"/>
        <end position="287"/>
    </location>
</feature>
<protein>
    <recommendedName>
        <fullName evidence="5">Sulfotransferase</fullName>
        <ecNumber evidence="5">2.8.2.-</ecNumber>
    </recommendedName>
</protein>
<dbReference type="RefSeq" id="XP_032805577.1">
    <property type="nucleotide sequence ID" value="XM_032949686.1"/>
</dbReference>
<dbReference type="FunFam" id="3.40.50.300:FF:000433">
    <property type="entry name" value="Estrogen sulfotransferase"/>
    <property type="match status" value="1"/>
</dbReference>
<dbReference type="KEGG" id="pmrn:116940218"/>
<evidence type="ECO:0000259" key="6">
    <source>
        <dbReference type="Pfam" id="PF00685"/>
    </source>
</evidence>
<reference evidence="8 9" key="1">
    <citation type="submission" date="2025-04" db="UniProtKB">
        <authorList>
            <consortium name="RefSeq"/>
        </authorList>
    </citation>
    <scope>IDENTIFICATION</scope>
    <source>
        <tissue evidence="8 9">Sperm</tissue>
    </source>
</reference>
<evidence type="ECO:0000256" key="4">
    <source>
        <dbReference type="ARBA" id="ARBA00022679"/>
    </source>
</evidence>
<evidence type="ECO:0000256" key="3">
    <source>
        <dbReference type="ARBA" id="ARBA00022490"/>
    </source>
</evidence>
<dbReference type="Gene3D" id="3.40.50.300">
    <property type="entry name" value="P-loop containing nucleotide triphosphate hydrolases"/>
    <property type="match status" value="1"/>
</dbReference>
<evidence type="ECO:0000313" key="8">
    <source>
        <dbReference type="RefSeq" id="XP_032805576.1"/>
    </source>
</evidence>
<evidence type="ECO:0000256" key="1">
    <source>
        <dbReference type="ARBA" id="ARBA00004496"/>
    </source>
</evidence>
<keyword evidence="4 5" id="KW-0808">Transferase</keyword>
<proteinExistence type="inferred from homology"/>
<keyword evidence="3" id="KW-0963">Cytoplasm</keyword>
<dbReference type="Pfam" id="PF00685">
    <property type="entry name" value="Sulfotransfer_1"/>
    <property type="match status" value="1"/>
</dbReference>
<dbReference type="InterPro" id="IPR000863">
    <property type="entry name" value="Sulfotransferase_dom"/>
</dbReference>
<gene>
    <name evidence="8 9" type="primary">LOC116940218</name>
</gene>